<feature type="non-terminal residue" evidence="1">
    <location>
        <position position="1"/>
    </location>
</feature>
<gene>
    <name evidence="1" type="ORF">HID58_046877</name>
</gene>
<proteinExistence type="predicted"/>
<comment type="caution">
    <text evidence="1">The sequence shown here is derived from an EMBL/GenBank/DDBJ whole genome shotgun (WGS) entry which is preliminary data.</text>
</comment>
<keyword evidence="2" id="KW-1185">Reference proteome</keyword>
<accession>A0ABQ8AXM1</accession>
<organism evidence="1 2">
    <name type="scientific">Brassica napus</name>
    <name type="common">Rape</name>
    <dbReference type="NCBI Taxonomy" id="3708"/>
    <lineage>
        <taxon>Eukaryota</taxon>
        <taxon>Viridiplantae</taxon>
        <taxon>Streptophyta</taxon>
        <taxon>Embryophyta</taxon>
        <taxon>Tracheophyta</taxon>
        <taxon>Spermatophyta</taxon>
        <taxon>Magnoliopsida</taxon>
        <taxon>eudicotyledons</taxon>
        <taxon>Gunneridae</taxon>
        <taxon>Pentapetalae</taxon>
        <taxon>rosids</taxon>
        <taxon>malvids</taxon>
        <taxon>Brassicales</taxon>
        <taxon>Brassicaceae</taxon>
        <taxon>Brassiceae</taxon>
        <taxon>Brassica</taxon>
    </lineage>
</organism>
<sequence>SKQCTYIEFNTLEHIGRLLLFNRFKELSASNTISTDDEPYSGLPNPLTGLIWLAPAGELCSYLDDLAKSLVIQAYIRECSFGQPKIDSSHPDWSFN</sequence>
<name>A0ABQ8AXM1_BRANA</name>
<dbReference type="Proteomes" id="UP000824890">
    <property type="component" value="Unassembled WGS sequence"/>
</dbReference>
<protein>
    <submittedName>
        <fullName evidence="1">Uncharacterized protein</fullName>
    </submittedName>
</protein>
<dbReference type="EMBL" id="JAGKQM010000012">
    <property type="protein sequence ID" value="KAH0897309.1"/>
    <property type="molecule type" value="Genomic_DNA"/>
</dbReference>
<reference evidence="1 2" key="1">
    <citation type="submission" date="2021-05" db="EMBL/GenBank/DDBJ databases">
        <title>Genome Assembly of Synthetic Allotetraploid Brassica napus Reveals Homoeologous Exchanges between Subgenomes.</title>
        <authorList>
            <person name="Davis J.T."/>
        </authorList>
    </citation>
    <scope>NUCLEOTIDE SEQUENCE [LARGE SCALE GENOMIC DNA]</scope>
    <source>
        <strain evidence="2">cv. Da-Ae</strain>
        <tissue evidence="1">Seedling</tissue>
    </source>
</reference>
<evidence type="ECO:0000313" key="1">
    <source>
        <dbReference type="EMBL" id="KAH0897309.1"/>
    </source>
</evidence>
<evidence type="ECO:0000313" key="2">
    <source>
        <dbReference type="Proteomes" id="UP000824890"/>
    </source>
</evidence>